<dbReference type="EMBL" id="CP030073">
    <property type="protein sequence ID" value="AWW35385.1"/>
    <property type="molecule type" value="Genomic_DNA"/>
</dbReference>
<dbReference type="KEGG" id="scad:DN051_00665"/>
<organism evidence="4 5">
    <name type="scientific">Streptomyces cadmiisoli</name>
    <dbReference type="NCBI Taxonomy" id="2184053"/>
    <lineage>
        <taxon>Bacteria</taxon>
        <taxon>Bacillati</taxon>
        <taxon>Actinomycetota</taxon>
        <taxon>Actinomycetes</taxon>
        <taxon>Kitasatosporales</taxon>
        <taxon>Streptomycetaceae</taxon>
        <taxon>Streptomyces</taxon>
        <taxon>Streptomyces aurantiacus group</taxon>
    </lineage>
</organism>
<feature type="compositionally biased region" description="Polar residues" evidence="1">
    <location>
        <begin position="288"/>
        <end position="300"/>
    </location>
</feature>
<keyword evidence="5" id="KW-1185">Reference proteome</keyword>
<evidence type="ECO:0000313" key="4">
    <source>
        <dbReference type="EMBL" id="AWW42054.1"/>
    </source>
</evidence>
<evidence type="ECO:0000313" key="3">
    <source>
        <dbReference type="EMBL" id="AWW35385.1"/>
    </source>
</evidence>
<reference evidence="4 5" key="1">
    <citation type="journal article" date="2019" name="Int. J. Syst. Evol. Microbiol.">
        <title>Streptomyces cadmiisoli sp. nov., a novel actinomycete isolated from cadmium-contaminated soil.</title>
        <authorList>
            <person name="Li K."/>
            <person name="Tang X."/>
            <person name="Zhao J."/>
            <person name="Guo Y."/>
            <person name="Tang Y."/>
            <person name="Gao J."/>
        </authorList>
    </citation>
    <scope>NUCLEOTIDE SEQUENCE [LARGE SCALE GENOMIC DNA]</scope>
    <source>
        <strain evidence="4 5">ZFG47</strain>
    </source>
</reference>
<feature type="compositionally biased region" description="Pro residues" evidence="1">
    <location>
        <begin position="305"/>
        <end position="315"/>
    </location>
</feature>
<feature type="region of interest" description="Disordered" evidence="1">
    <location>
        <begin position="731"/>
        <end position="757"/>
    </location>
</feature>
<feature type="region of interest" description="Disordered" evidence="1">
    <location>
        <begin position="270"/>
        <end position="386"/>
    </location>
</feature>
<evidence type="ECO:0000256" key="2">
    <source>
        <dbReference type="SAM" id="Phobius"/>
    </source>
</evidence>
<sequence length="1161" mass="122963">MTRISRRALGRGVGVAVLATVVAATGIVYAGLELDGDATPGGGHDRPAKSVSEATAVREAARSGKNVEVTAARTSHSTTWARPDGLMAKQLHSSPIRAKVGGEWKPIDTSLRRTKNGWEPRATNTRMVFSAGSDEHAEQRASRASVQRVSLVKQASVEDTGTPLVTLYVDNGTDAIQLTWPGPVPAPIIDGNRVLYPEIFPGGDLVLTADDDGFGQLVVLKNRAAAADPHARQLLYGLHSATLTFRLSPRSGIISAEDAYGTEVAVSSTPLMWDSSGKPAVTDGNVGATAQPTAPESPNASDPGSPSPTDNPSPSPTDDEPVESDEQSDTDVEDLPSATDGPPPTVSESPLPSAPAEPTPAPSQTGLASTLSLPLLDGPSPDSRGALVEVDLSDGAWALTPDQDLLNDPETTYPVFIDPSVKKHTQNWTTAYDRHPNATFYNGAGFNKGGTHEARVGFESDTWGTSRSFFNISFDKDLKGTKITSARLRVLETYSWSCSARSVSVHLTGPINSRTNWKNAPELHDGNKLATKSFAHGYKSGCPDAHETFDVRSGAQNAADDGEDTITFGLRARDEDSQYAWKKFRANGDDAPSMVLVYNRKPSIVSNSLDLGPDGRCTTTKPYVRMGSGDLTFTAKATDKDKNLDYFDFDLWELGKWDTTGDRLGSTGKVSVGGDTGTALGITDRFPTGGLKNGATYSWRVRAVDDAKSTSGFYPTKAPCRFVLDTAAPRPPVASSSDYPNADGSNNGFGSGAEDSNWSTKKFGTPGSFTFRALNTDVVRYEYGFNSPSYTGSASRQAGLPTSHQSTVTDAKPPAAGPNVLYVRAVDSAGNPSEPTKYFFYVTPRDQADAPGDFTGDKLADLMAVTKDGNLYLYPTQFDKDLVKGTGDLDYSMPGAYRANPDKDPNGGDEEPPYVQAPAGHFKGALITHNGDITGGDGLQDLVVRLDGRLWVYPGDGYGAVNIDKRQEILLPNNAPDPDDLTQIAAAGDITGDGRTDFFATVHTDTSDELWAFTGYHGATVEQAVLLTTSSTWNERDIVTVQDVSGDGIADLLFRTDASGRLLLRKGIPASGGGVDLTSLALSGNSAGGADTEYAASGWSKTSVPMLMGTPDVNADTIPDIWAIQADGTVKYHAGSKTALSGSGIQVIGANPHWPTRIAIG</sequence>
<feature type="compositionally biased region" description="Pro residues" evidence="1">
    <location>
        <begin position="352"/>
        <end position="361"/>
    </location>
</feature>
<dbReference type="RefSeq" id="WP_112437579.1">
    <property type="nucleotide sequence ID" value="NZ_CP030073.1"/>
</dbReference>
<feature type="region of interest" description="Disordered" evidence="1">
    <location>
        <begin position="790"/>
        <end position="813"/>
    </location>
</feature>
<evidence type="ECO:0000313" key="5">
    <source>
        <dbReference type="Proteomes" id="UP000249616"/>
    </source>
</evidence>
<accession>A0A2Z4JA49</accession>
<proteinExistence type="predicted"/>
<feature type="transmembrane region" description="Helical" evidence="2">
    <location>
        <begin position="12"/>
        <end position="32"/>
    </location>
</feature>
<dbReference type="NCBIfam" id="NF033679">
    <property type="entry name" value="DNRLRE_dom"/>
    <property type="match status" value="1"/>
</dbReference>
<name>A0A2Z4JA49_9ACTN</name>
<dbReference type="InterPro" id="IPR028994">
    <property type="entry name" value="Integrin_alpha_N"/>
</dbReference>
<dbReference type="KEGG" id="scad:DN051_40145"/>
<dbReference type="EMBL" id="CP030073">
    <property type="protein sequence ID" value="AWW42054.1"/>
    <property type="molecule type" value="Genomic_DNA"/>
</dbReference>
<evidence type="ECO:0008006" key="6">
    <source>
        <dbReference type="Google" id="ProtNLM"/>
    </source>
</evidence>
<feature type="compositionally biased region" description="Low complexity" evidence="1">
    <location>
        <begin position="369"/>
        <end position="383"/>
    </location>
</feature>
<keyword evidence="2" id="KW-0812">Transmembrane</keyword>
<feature type="compositionally biased region" description="Polar residues" evidence="1">
    <location>
        <begin position="790"/>
        <end position="809"/>
    </location>
</feature>
<dbReference type="Proteomes" id="UP000249616">
    <property type="component" value="Chromosome"/>
</dbReference>
<keyword evidence="2" id="KW-1133">Transmembrane helix</keyword>
<dbReference type="SUPFAM" id="SSF69318">
    <property type="entry name" value="Integrin alpha N-terminal domain"/>
    <property type="match status" value="1"/>
</dbReference>
<feature type="region of interest" description="Disordered" evidence="1">
    <location>
        <begin position="895"/>
        <end position="914"/>
    </location>
</feature>
<evidence type="ECO:0000256" key="1">
    <source>
        <dbReference type="SAM" id="MobiDB-lite"/>
    </source>
</evidence>
<feature type="compositionally biased region" description="Acidic residues" evidence="1">
    <location>
        <begin position="317"/>
        <end position="334"/>
    </location>
</feature>
<protein>
    <recommendedName>
        <fullName evidence="6">DNRLRE domain-containing protein</fullName>
    </recommendedName>
</protein>
<feature type="compositionally biased region" description="Polar residues" evidence="1">
    <location>
        <begin position="734"/>
        <end position="757"/>
    </location>
</feature>
<dbReference type="AlphaFoldDB" id="A0A2Z4JA49"/>
<gene>
    <name evidence="3" type="ORF">DN051_00665</name>
    <name evidence="4" type="ORF">DN051_40145</name>
</gene>
<keyword evidence="2" id="KW-0472">Membrane</keyword>